<comment type="caution">
    <text evidence="1">The sequence shown here is derived from an EMBL/GenBank/DDBJ whole genome shotgun (WGS) entry which is preliminary data.</text>
</comment>
<dbReference type="Proteomes" id="UP001595998">
    <property type="component" value="Unassembled WGS sequence"/>
</dbReference>
<evidence type="ECO:0000313" key="1">
    <source>
        <dbReference type="EMBL" id="MFC4427356.1"/>
    </source>
</evidence>
<evidence type="ECO:0000313" key="2">
    <source>
        <dbReference type="Proteomes" id="UP001595998"/>
    </source>
</evidence>
<accession>A0ABV8XR27</accession>
<protein>
    <submittedName>
        <fullName evidence="1">Uncharacterized protein</fullName>
    </submittedName>
</protein>
<organism evidence="1 2">
    <name type="scientific">Deinococcus navajonensis</name>
    <dbReference type="NCBI Taxonomy" id="309884"/>
    <lineage>
        <taxon>Bacteria</taxon>
        <taxon>Thermotogati</taxon>
        <taxon>Deinococcota</taxon>
        <taxon>Deinococci</taxon>
        <taxon>Deinococcales</taxon>
        <taxon>Deinococcaceae</taxon>
        <taxon>Deinococcus</taxon>
    </lineage>
</organism>
<dbReference type="RefSeq" id="WP_380040758.1">
    <property type="nucleotide sequence ID" value="NZ_JBHSEH010000021.1"/>
</dbReference>
<name>A0ABV8XR27_9DEIO</name>
<dbReference type="EMBL" id="JBHSEH010000021">
    <property type="protein sequence ID" value="MFC4427356.1"/>
    <property type="molecule type" value="Genomic_DNA"/>
</dbReference>
<gene>
    <name evidence="1" type="ORF">ACFOZ9_14155</name>
</gene>
<reference evidence="2" key="1">
    <citation type="journal article" date="2019" name="Int. J. Syst. Evol. Microbiol.">
        <title>The Global Catalogue of Microorganisms (GCM) 10K type strain sequencing project: providing services to taxonomists for standard genome sequencing and annotation.</title>
        <authorList>
            <consortium name="The Broad Institute Genomics Platform"/>
            <consortium name="The Broad Institute Genome Sequencing Center for Infectious Disease"/>
            <person name="Wu L."/>
            <person name="Ma J."/>
        </authorList>
    </citation>
    <scope>NUCLEOTIDE SEQUENCE [LARGE SCALE GENOMIC DNA]</scope>
    <source>
        <strain evidence="2">CCUG 56029</strain>
    </source>
</reference>
<sequence>MIKREVALRGQGQQSLIHLHPQVMTERVDFTNKLDFWEAEMTMLRKSVLKPLE</sequence>
<proteinExistence type="predicted"/>
<keyword evidence="2" id="KW-1185">Reference proteome</keyword>